<feature type="compositionally biased region" description="Basic and acidic residues" evidence="1">
    <location>
        <begin position="143"/>
        <end position="152"/>
    </location>
</feature>
<name>A0A077R919_9BASI</name>
<reference evidence="2" key="1">
    <citation type="journal article" date="2014" name="Genome Biol. Evol.">
        <title>Gene Loss Rather Than Gene Gain Is Associated with a Host Jump from Monocots to Dicots in the Smut Fungus Melanopsichium pennsylvanicum.</title>
        <authorList>
            <person name="Sharma R."/>
            <person name="Mishra B."/>
            <person name="Runge F."/>
            <person name="Thines M."/>
        </authorList>
    </citation>
    <scope>NUCLEOTIDE SEQUENCE</scope>
    <source>
        <strain evidence="2">4</strain>
    </source>
</reference>
<accession>A0A077R919</accession>
<feature type="compositionally biased region" description="Polar residues" evidence="1">
    <location>
        <begin position="91"/>
        <end position="104"/>
    </location>
</feature>
<sequence length="166" mass="18077">MDPVAKEPQAAALPIAGCFQGAMSMMPQDFARAIPSYAASALRALQSYPKFWITSMPPDSILGKPVQQHHASGGSAGFDPTLEPLRDDTVTKTCSDWTRGTNNGRARDEPRITERVPPLPRKAKVKKTEKADKAENSGESVNEDSKVEHKGPDVFNPAWCCQSKLL</sequence>
<proteinExistence type="predicted"/>
<organism evidence="2">
    <name type="scientific">Melanopsichium pennsylvanicum 4</name>
    <dbReference type="NCBI Taxonomy" id="1398559"/>
    <lineage>
        <taxon>Eukaryota</taxon>
        <taxon>Fungi</taxon>
        <taxon>Dikarya</taxon>
        <taxon>Basidiomycota</taxon>
        <taxon>Ustilaginomycotina</taxon>
        <taxon>Ustilaginomycetes</taxon>
        <taxon>Ustilaginales</taxon>
        <taxon>Ustilaginaceae</taxon>
        <taxon>Melanopsichium</taxon>
    </lineage>
</organism>
<dbReference type="EMBL" id="HG529665">
    <property type="protein sequence ID" value="CDI55838.1"/>
    <property type="molecule type" value="Genomic_DNA"/>
</dbReference>
<protein>
    <submittedName>
        <fullName evidence="2">Uncharacterized protein</fullName>
    </submittedName>
</protein>
<evidence type="ECO:0000313" key="2">
    <source>
        <dbReference type="EMBL" id="CDI55838.1"/>
    </source>
</evidence>
<evidence type="ECO:0000256" key="1">
    <source>
        <dbReference type="SAM" id="MobiDB-lite"/>
    </source>
</evidence>
<dbReference type="AlphaFoldDB" id="A0A077R919"/>
<feature type="compositionally biased region" description="Basic and acidic residues" evidence="1">
    <location>
        <begin position="126"/>
        <end position="136"/>
    </location>
</feature>
<feature type="compositionally biased region" description="Basic and acidic residues" evidence="1">
    <location>
        <begin position="105"/>
        <end position="114"/>
    </location>
</feature>
<feature type="region of interest" description="Disordered" evidence="1">
    <location>
        <begin position="63"/>
        <end position="153"/>
    </location>
</feature>